<dbReference type="KEGG" id="pbap:Pla133_35800"/>
<dbReference type="InterPro" id="IPR016181">
    <property type="entry name" value="Acyl_CoA_acyltransferase"/>
</dbReference>
<keyword evidence="2" id="KW-0012">Acyltransferase</keyword>
<accession>A0A518BNB7</accession>
<protein>
    <submittedName>
        <fullName evidence="2">Mycothiol acetyltransferase</fullName>
        <ecNumber evidence="2">2.3.1.189</ecNumber>
    </submittedName>
</protein>
<dbReference type="EC" id="2.3.1.189" evidence="2"/>
<dbReference type="InterPro" id="IPR000182">
    <property type="entry name" value="GNAT_dom"/>
</dbReference>
<proteinExistence type="predicted"/>
<dbReference type="GO" id="GO:0035447">
    <property type="term" value="F:mycothiol synthase activity"/>
    <property type="evidence" value="ECO:0007669"/>
    <property type="project" value="UniProtKB-EC"/>
</dbReference>
<keyword evidence="3" id="KW-1185">Reference proteome</keyword>
<sequence>MSKIRIRTATRDDAGQIAAWQVAMAAETEDRELPLERVRRGVEAVFADGEKGRYLIAEDIELGRALGSLLLTNEWSDWRDGWFWWIQSVFVESEARGRGIYRRMYEHVLAEAKADGSVCGVRLYVEVENEYAASVYSHLGMDKTSYRMFEVDFAGEAD</sequence>
<dbReference type="RefSeq" id="WP_419191656.1">
    <property type="nucleotide sequence ID" value="NZ_CP036287.1"/>
</dbReference>
<keyword evidence="2" id="KW-0808">Transferase</keyword>
<dbReference type="Gene3D" id="3.40.630.30">
    <property type="match status" value="1"/>
</dbReference>
<dbReference type="SUPFAM" id="SSF55729">
    <property type="entry name" value="Acyl-CoA N-acyltransferases (Nat)"/>
    <property type="match status" value="1"/>
</dbReference>
<dbReference type="Proteomes" id="UP000316921">
    <property type="component" value="Chromosome"/>
</dbReference>
<dbReference type="EMBL" id="CP036287">
    <property type="protein sequence ID" value="QDU68482.1"/>
    <property type="molecule type" value="Genomic_DNA"/>
</dbReference>
<name>A0A518BNB7_9BACT</name>
<evidence type="ECO:0000313" key="2">
    <source>
        <dbReference type="EMBL" id="QDU68482.1"/>
    </source>
</evidence>
<dbReference type="PROSITE" id="PS51186">
    <property type="entry name" value="GNAT"/>
    <property type="match status" value="1"/>
</dbReference>
<reference evidence="2 3" key="1">
    <citation type="submission" date="2019-02" db="EMBL/GenBank/DDBJ databases">
        <title>Deep-cultivation of Planctomycetes and their phenomic and genomic characterization uncovers novel biology.</title>
        <authorList>
            <person name="Wiegand S."/>
            <person name="Jogler M."/>
            <person name="Boedeker C."/>
            <person name="Pinto D."/>
            <person name="Vollmers J."/>
            <person name="Rivas-Marin E."/>
            <person name="Kohn T."/>
            <person name="Peeters S.H."/>
            <person name="Heuer A."/>
            <person name="Rast P."/>
            <person name="Oberbeckmann S."/>
            <person name="Bunk B."/>
            <person name="Jeske O."/>
            <person name="Meyerdierks A."/>
            <person name="Storesund J.E."/>
            <person name="Kallscheuer N."/>
            <person name="Luecker S."/>
            <person name="Lage O.M."/>
            <person name="Pohl T."/>
            <person name="Merkel B.J."/>
            <person name="Hornburger P."/>
            <person name="Mueller R.-W."/>
            <person name="Bruemmer F."/>
            <person name="Labrenz M."/>
            <person name="Spormann A.M."/>
            <person name="Op den Camp H."/>
            <person name="Overmann J."/>
            <person name="Amann R."/>
            <person name="Jetten M.S.M."/>
            <person name="Mascher T."/>
            <person name="Medema M.H."/>
            <person name="Devos D.P."/>
            <person name="Kaster A.-K."/>
            <person name="Ovreas L."/>
            <person name="Rohde M."/>
            <person name="Galperin M.Y."/>
            <person name="Jogler C."/>
        </authorList>
    </citation>
    <scope>NUCLEOTIDE SEQUENCE [LARGE SCALE GENOMIC DNA]</scope>
    <source>
        <strain evidence="2 3">Pla133</strain>
    </source>
</reference>
<dbReference type="Pfam" id="PF00583">
    <property type="entry name" value="Acetyltransf_1"/>
    <property type="match status" value="1"/>
</dbReference>
<feature type="domain" description="N-acetyltransferase" evidence="1">
    <location>
        <begin position="4"/>
        <end position="158"/>
    </location>
</feature>
<dbReference type="AlphaFoldDB" id="A0A518BNB7"/>
<evidence type="ECO:0000259" key="1">
    <source>
        <dbReference type="PROSITE" id="PS51186"/>
    </source>
</evidence>
<dbReference type="CDD" id="cd04301">
    <property type="entry name" value="NAT_SF"/>
    <property type="match status" value="1"/>
</dbReference>
<evidence type="ECO:0000313" key="3">
    <source>
        <dbReference type="Proteomes" id="UP000316921"/>
    </source>
</evidence>
<organism evidence="2 3">
    <name type="scientific">Engelhardtia mirabilis</name>
    <dbReference type="NCBI Taxonomy" id="2528011"/>
    <lineage>
        <taxon>Bacteria</taxon>
        <taxon>Pseudomonadati</taxon>
        <taxon>Planctomycetota</taxon>
        <taxon>Planctomycetia</taxon>
        <taxon>Planctomycetia incertae sedis</taxon>
        <taxon>Engelhardtia</taxon>
    </lineage>
</organism>
<gene>
    <name evidence="2" type="primary">mshD</name>
    <name evidence="2" type="ORF">Pla133_35800</name>
</gene>